<evidence type="ECO:0000313" key="3">
    <source>
        <dbReference type="RefSeq" id="XP_022237642.1"/>
    </source>
</evidence>
<feature type="transmembrane region" description="Helical" evidence="1">
    <location>
        <begin position="96"/>
        <end position="119"/>
    </location>
</feature>
<protein>
    <submittedName>
        <fullName evidence="3">Probable palmitoyltransferase ZDHHC11</fullName>
    </submittedName>
</protein>
<evidence type="ECO:0000256" key="1">
    <source>
        <dbReference type="SAM" id="Phobius"/>
    </source>
</evidence>
<sequence length="159" mass="17870">MFLSILQELIFKNKPARCHMKSDFESPRTNNVILPCWMAVHICCKSQGDSSTWSRKNGWSLPLHPLQVLAWFFLLLFAVLYFGVLVSSIPCGLWQIMAYVVLSVVYVIHIVIHVIGVSLDPADPNVLAKNVSGPCLAFDRSTHTHVIENQLCYICGVKV</sequence>
<reference evidence="3" key="1">
    <citation type="submission" date="2025-08" db="UniProtKB">
        <authorList>
            <consortium name="RefSeq"/>
        </authorList>
    </citation>
    <scope>IDENTIFICATION</scope>
    <source>
        <tissue evidence="3">Muscle</tissue>
    </source>
</reference>
<evidence type="ECO:0000313" key="2">
    <source>
        <dbReference type="Proteomes" id="UP000694941"/>
    </source>
</evidence>
<gene>
    <name evidence="3" type="primary">LOC111085011</name>
</gene>
<keyword evidence="1" id="KW-0472">Membrane</keyword>
<proteinExistence type="predicted"/>
<name>A0ABM1S1Y7_LIMPO</name>
<keyword evidence="1" id="KW-1133">Transmembrane helix</keyword>
<dbReference type="RefSeq" id="XP_022237642.1">
    <property type="nucleotide sequence ID" value="XM_022381934.1"/>
</dbReference>
<dbReference type="GeneID" id="111085011"/>
<organism evidence="2 3">
    <name type="scientific">Limulus polyphemus</name>
    <name type="common">Atlantic horseshoe crab</name>
    <dbReference type="NCBI Taxonomy" id="6850"/>
    <lineage>
        <taxon>Eukaryota</taxon>
        <taxon>Metazoa</taxon>
        <taxon>Ecdysozoa</taxon>
        <taxon>Arthropoda</taxon>
        <taxon>Chelicerata</taxon>
        <taxon>Merostomata</taxon>
        <taxon>Xiphosura</taxon>
        <taxon>Limulidae</taxon>
        <taxon>Limulus</taxon>
    </lineage>
</organism>
<accession>A0ABM1S1Y7</accession>
<keyword evidence="2" id="KW-1185">Reference proteome</keyword>
<feature type="transmembrane region" description="Helical" evidence="1">
    <location>
        <begin position="68"/>
        <end position="89"/>
    </location>
</feature>
<dbReference type="Proteomes" id="UP000694941">
    <property type="component" value="Unplaced"/>
</dbReference>
<keyword evidence="1" id="KW-0812">Transmembrane</keyword>